<comment type="caution">
    <text evidence="2">The sequence shown here is derived from an EMBL/GenBank/DDBJ whole genome shotgun (WGS) entry which is preliminary data.</text>
</comment>
<dbReference type="AlphaFoldDB" id="A0A9D1J580"/>
<reference evidence="2" key="2">
    <citation type="journal article" date="2021" name="PeerJ">
        <title>Extensive microbial diversity within the chicken gut microbiome revealed by metagenomics and culture.</title>
        <authorList>
            <person name="Gilroy R."/>
            <person name="Ravi A."/>
            <person name="Getino M."/>
            <person name="Pursley I."/>
            <person name="Horton D.L."/>
            <person name="Alikhan N.F."/>
            <person name="Baker D."/>
            <person name="Gharbi K."/>
            <person name="Hall N."/>
            <person name="Watson M."/>
            <person name="Adriaenssens E.M."/>
            <person name="Foster-Nyarko E."/>
            <person name="Jarju S."/>
            <person name="Secka A."/>
            <person name="Antonio M."/>
            <person name="Oren A."/>
            <person name="Chaudhuri R.R."/>
            <person name="La Ragione R."/>
            <person name="Hildebrand F."/>
            <person name="Pallen M.J."/>
        </authorList>
    </citation>
    <scope>NUCLEOTIDE SEQUENCE</scope>
    <source>
        <strain evidence="2">CHK189-12415</strain>
    </source>
</reference>
<evidence type="ECO:0000256" key="1">
    <source>
        <dbReference type="SAM" id="Phobius"/>
    </source>
</evidence>
<protein>
    <submittedName>
        <fullName evidence="2">Uncharacterized protein</fullName>
    </submittedName>
</protein>
<dbReference type="PANTHER" id="PTHR37305:SF1">
    <property type="entry name" value="MEMBRANE PROTEIN"/>
    <property type="match status" value="1"/>
</dbReference>
<sequence length="234" mass="24799">MKRLLKTEAFQFIINPSLWAVLGVLLAGGAFSALLGTFDSPAAALRSIETDGMMLPLALAVYGPLVTGSLSGSLTRRWAAAGFKRSEILAAKLCHLLFGCAVLLALYPLLTLLATALLQSPDGLAEALTGAVHYSLRAFPLCCGLCGLYFLLCVLLPTSAAAMGGSIGLTILIGVFSQRLYENDFGGGLMQYCPMIQLGETGFTKAYAAAAVFSVLLLILCFAVSVFWFNRKEL</sequence>
<feature type="transmembrane region" description="Helical" evidence="1">
    <location>
        <begin position="206"/>
        <end position="229"/>
    </location>
</feature>
<feature type="transmembrane region" description="Helical" evidence="1">
    <location>
        <begin position="96"/>
        <end position="118"/>
    </location>
</feature>
<reference evidence="2" key="1">
    <citation type="submission" date="2020-10" db="EMBL/GenBank/DDBJ databases">
        <authorList>
            <person name="Gilroy R."/>
        </authorList>
    </citation>
    <scope>NUCLEOTIDE SEQUENCE</scope>
    <source>
        <strain evidence="2">CHK189-12415</strain>
    </source>
</reference>
<organism evidence="2 3">
    <name type="scientific">Candidatus Faecivivens stercoravium</name>
    <dbReference type="NCBI Taxonomy" id="2840803"/>
    <lineage>
        <taxon>Bacteria</taxon>
        <taxon>Bacillati</taxon>
        <taxon>Bacillota</taxon>
        <taxon>Clostridia</taxon>
        <taxon>Eubacteriales</taxon>
        <taxon>Oscillospiraceae</taxon>
        <taxon>Oscillospiraceae incertae sedis</taxon>
        <taxon>Candidatus Faecivivens</taxon>
    </lineage>
</organism>
<dbReference type="EMBL" id="DVHA01000242">
    <property type="protein sequence ID" value="HIR61402.1"/>
    <property type="molecule type" value="Genomic_DNA"/>
</dbReference>
<feature type="transmembrane region" description="Helical" evidence="1">
    <location>
        <begin position="12"/>
        <end position="35"/>
    </location>
</feature>
<keyword evidence="1" id="KW-0812">Transmembrane</keyword>
<name>A0A9D1J580_9FIRM</name>
<dbReference type="Proteomes" id="UP000824241">
    <property type="component" value="Unassembled WGS sequence"/>
</dbReference>
<gene>
    <name evidence="2" type="ORF">IAB37_07520</name>
</gene>
<evidence type="ECO:0000313" key="3">
    <source>
        <dbReference type="Proteomes" id="UP000824241"/>
    </source>
</evidence>
<proteinExistence type="predicted"/>
<accession>A0A9D1J580</accession>
<keyword evidence="1" id="KW-1133">Transmembrane helix</keyword>
<feature type="transmembrane region" description="Helical" evidence="1">
    <location>
        <begin position="55"/>
        <end position="75"/>
    </location>
</feature>
<keyword evidence="1" id="KW-0472">Membrane</keyword>
<dbReference type="PANTHER" id="PTHR37305">
    <property type="entry name" value="INTEGRAL MEMBRANE PROTEIN-RELATED"/>
    <property type="match status" value="1"/>
</dbReference>
<feature type="transmembrane region" description="Helical" evidence="1">
    <location>
        <begin position="163"/>
        <end position="181"/>
    </location>
</feature>
<evidence type="ECO:0000313" key="2">
    <source>
        <dbReference type="EMBL" id="HIR61402.1"/>
    </source>
</evidence>
<feature type="transmembrane region" description="Helical" evidence="1">
    <location>
        <begin position="138"/>
        <end position="156"/>
    </location>
</feature>